<dbReference type="InterPro" id="IPR032427">
    <property type="entry name" value="P22_portal"/>
</dbReference>
<feature type="non-terminal residue" evidence="1">
    <location>
        <position position="333"/>
    </location>
</feature>
<dbReference type="Pfam" id="PF16510">
    <property type="entry name" value="P22_portal"/>
    <property type="match status" value="1"/>
</dbReference>
<name>A0A0F8XP46_9ZZZZ</name>
<evidence type="ECO:0000313" key="1">
    <source>
        <dbReference type="EMBL" id="KKK43854.1"/>
    </source>
</evidence>
<reference evidence="1" key="1">
    <citation type="journal article" date="2015" name="Nature">
        <title>Complex archaea that bridge the gap between prokaryotes and eukaryotes.</title>
        <authorList>
            <person name="Spang A."/>
            <person name="Saw J.H."/>
            <person name="Jorgensen S.L."/>
            <person name="Zaremba-Niedzwiedzka K."/>
            <person name="Martijn J."/>
            <person name="Lind A.E."/>
            <person name="van Eijk R."/>
            <person name="Schleper C."/>
            <person name="Guy L."/>
            <person name="Ettema T.J."/>
        </authorList>
    </citation>
    <scope>NUCLEOTIDE SEQUENCE</scope>
</reference>
<feature type="non-terminal residue" evidence="1">
    <location>
        <position position="1"/>
    </location>
</feature>
<organism evidence="1">
    <name type="scientific">marine sediment metagenome</name>
    <dbReference type="NCBI Taxonomy" id="412755"/>
    <lineage>
        <taxon>unclassified sequences</taxon>
        <taxon>metagenomes</taxon>
        <taxon>ecological metagenomes</taxon>
    </lineage>
</organism>
<protein>
    <recommendedName>
        <fullName evidence="2">Phage portal protein</fullName>
    </recommendedName>
</protein>
<accession>A0A0F8XP46</accession>
<sequence>YLYVEEEKYSLYQLPDGTLVSDQPGNMEGVREHQKTRRRVRWAKISAVDILEERDWPGQWIPIVAVLGDDVDVDGKRVLSGMVRNAKDPQRAYNYWISAATEMIALAPKAPWVMAEGQAEGHETQWEESNRRNVPALLYKQVDTAGKPAPVPQRNTVEPPIQAMAAMIGQANNDLNATTGIDDPSLGRRGPEQSGKAILARQNAADLNTLNYVDNLSRSMRFTGRMLVDLIRHILDTVRIQRIVNPDNSIDNVITYNGEQQAEEANSMKSEAIKRVLDVGVGKYDISISVGPSFQTKRQEAVASQLEFLKVAPNMASAFMDLVLRNMDWPGSK</sequence>
<gene>
    <name evidence="1" type="ORF">LCGC14_3167850</name>
</gene>
<comment type="caution">
    <text evidence="1">The sequence shown here is derived from an EMBL/GenBank/DDBJ whole genome shotgun (WGS) entry which is preliminary data.</text>
</comment>
<dbReference type="EMBL" id="LAZR01070220">
    <property type="protein sequence ID" value="KKK43854.1"/>
    <property type="molecule type" value="Genomic_DNA"/>
</dbReference>
<proteinExistence type="predicted"/>
<dbReference type="AlphaFoldDB" id="A0A0F8XP46"/>
<evidence type="ECO:0008006" key="2">
    <source>
        <dbReference type="Google" id="ProtNLM"/>
    </source>
</evidence>